<keyword evidence="2" id="KW-1185">Reference proteome</keyword>
<name>A0ABQ3MU94_9PSEU</name>
<dbReference type="RefSeq" id="WP_191304384.1">
    <property type="nucleotide sequence ID" value="NZ_BNAR01000018.1"/>
</dbReference>
<evidence type="ECO:0000313" key="2">
    <source>
        <dbReference type="Proteomes" id="UP000605568"/>
    </source>
</evidence>
<dbReference type="Proteomes" id="UP000605568">
    <property type="component" value="Unassembled WGS sequence"/>
</dbReference>
<protein>
    <submittedName>
        <fullName evidence="1">Uncharacterized protein</fullName>
    </submittedName>
</protein>
<dbReference type="EMBL" id="BNAR01000018">
    <property type="protein sequence ID" value="GHH57628.1"/>
    <property type="molecule type" value="Genomic_DNA"/>
</dbReference>
<reference evidence="2" key="1">
    <citation type="journal article" date="2019" name="Int. J. Syst. Evol. Microbiol.">
        <title>The Global Catalogue of Microorganisms (GCM) 10K type strain sequencing project: providing services to taxonomists for standard genome sequencing and annotation.</title>
        <authorList>
            <consortium name="The Broad Institute Genomics Platform"/>
            <consortium name="The Broad Institute Genome Sequencing Center for Infectious Disease"/>
            <person name="Wu L."/>
            <person name="Ma J."/>
        </authorList>
    </citation>
    <scope>NUCLEOTIDE SEQUENCE [LARGE SCALE GENOMIC DNA]</scope>
    <source>
        <strain evidence="2">CGMCC 4.7367</strain>
    </source>
</reference>
<evidence type="ECO:0000313" key="1">
    <source>
        <dbReference type="EMBL" id="GHH57628.1"/>
    </source>
</evidence>
<sequence length="76" mass="8330">MANDKWDTLRQLPDTLDPATATVYVAVDGSPLAKLGGRHHVFEGEVWWELADGAGWKRSILTAGDLANDPNWQVQG</sequence>
<comment type="caution">
    <text evidence="1">The sequence shown here is derived from an EMBL/GenBank/DDBJ whole genome shotgun (WGS) entry which is preliminary data.</text>
</comment>
<gene>
    <name evidence="1" type="ORF">GCM10017774_77460</name>
</gene>
<organism evidence="1 2">
    <name type="scientific">Lentzea cavernae</name>
    <dbReference type="NCBI Taxonomy" id="2020703"/>
    <lineage>
        <taxon>Bacteria</taxon>
        <taxon>Bacillati</taxon>
        <taxon>Actinomycetota</taxon>
        <taxon>Actinomycetes</taxon>
        <taxon>Pseudonocardiales</taxon>
        <taxon>Pseudonocardiaceae</taxon>
        <taxon>Lentzea</taxon>
    </lineage>
</organism>
<proteinExistence type="predicted"/>
<accession>A0ABQ3MU94</accession>